<name>A0A9N9EFF9_9GLOM</name>
<keyword evidence="3" id="KW-1185">Reference proteome</keyword>
<dbReference type="EMBL" id="CAJVPJ010007583">
    <property type="protein sequence ID" value="CAG8676405.1"/>
    <property type="molecule type" value="Genomic_DNA"/>
</dbReference>
<accession>A0A9N9EFF9</accession>
<dbReference type="SUPFAM" id="SSF56112">
    <property type="entry name" value="Protein kinase-like (PK-like)"/>
    <property type="match status" value="1"/>
</dbReference>
<dbReference type="OrthoDB" id="2320506at2759"/>
<feature type="binding site" evidence="1">
    <location>
        <position position="92"/>
    </location>
    <ligand>
        <name>ATP</name>
        <dbReference type="ChEBI" id="CHEBI:30616"/>
    </ligand>
</feature>
<dbReference type="Gene3D" id="3.30.200.20">
    <property type="entry name" value="Phosphorylase Kinase, domain 1"/>
    <property type="match status" value="1"/>
</dbReference>
<dbReference type="AlphaFoldDB" id="A0A9N9EFF9"/>
<organism evidence="2 3">
    <name type="scientific">Paraglomus occultum</name>
    <dbReference type="NCBI Taxonomy" id="144539"/>
    <lineage>
        <taxon>Eukaryota</taxon>
        <taxon>Fungi</taxon>
        <taxon>Fungi incertae sedis</taxon>
        <taxon>Mucoromycota</taxon>
        <taxon>Glomeromycotina</taxon>
        <taxon>Glomeromycetes</taxon>
        <taxon>Paraglomerales</taxon>
        <taxon>Paraglomeraceae</taxon>
        <taxon>Paraglomus</taxon>
    </lineage>
</organism>
<dbReference type="Proteomes" id="UP000789572">
    <property type="component" value="Unassembled WGS sequence"/>
</dbReference>
<keyword evidence="1" id="KW-0067">ATP-binding</keyword>
<feature type="non-terminal residue" evidence="2">
    <location>
        <position position="1"/>
    </location>
</feature>
<proteinExistence type="predicted"/>
<protein>
    <submittedName>
        <fullName evidence="2">9987_t:CDS:1</fullName>
    </submittedName>
</protein>
<comment type="caution">
    <text evidence="2">The sequence shown here is derived from an EMBL/GenBank/DDBJ whole genome shotgun (WGS) entry which is preliminary data.</text>
</comment>
<evidence type="ECO:0000256" key="1">
    <source>
        <dbReference type="PROSITE-ProRule" id="PRU10141"/>
    </source>
</evidence>
<gene>
    <name evidence="2" type="ORF">POCULU_LOCUS11254</name>
</gene>
<dbReference type="InterPro" id="IPR011009">
    <property type="entry name" value="Kinase-like_dom_sf"/>
</dbReference>
<sequence>IVLIQVSSKQHDQYKYGYTSPVKLAYTDTEQTPPEGWKQLITFLESTPDQLGWVSSILQVNNKSVYLEHSVGVGRTSVVYFAKLDGESVAVKVAKNSKYAECLVHEQEVLKKLSDLKSAHIPQLCASSSDVLTIYPFCYEISNFRKNDIKAIISTLQK</sequence>
<dbReference type="GO" id="GO:0005524">
    <property type="term" value="F:ATP binding"/>
    <property type="evidence" value="ECO:0007669"/>
    <property type="project" value="UniProtKB-UniRule"/>
</dbReference>
<dbReference type="InterPro" id="IPR017441">
    <property type="entry name" value="Protein_kinase_ATP_BS"/>
</dbReference>
<feature type="non-terminal residue" evidence="2">
    <location>
        <position position="158"/>
    </location>
</feature>
<evidence type="ECO:0000313" key="2">
    <source>
        <dbReference type="EMBL" id="CAG8676405.1"/>
    </source>
</evidence>
<evidence type="ECO:0000313" key="3">
    <source>
        <dbReference type="Proteomes" id="UP000789572"/>
    </source>
</evidence>
<reference evidence="2" key="1">
    <citation type="submission" date="2021-06" db="EMBL/GenBank/DDBJ databases">
        <authorList>
            <person name="Kallberg Y."/>
            <person name="Tangrot J."/>
            <person name="Rosling A."/>
        </authorList>
    </citation>
    <scope>NUCLEOTIDE SEQUENCE</scope>
    <source>
        <strain evidence="2">IA702</strain>
    </source>
</reference>
<dbReference type="PROSITE" id="PS00107">
    <property type="entry name" value="PROTEIN_KINASE_ATP"/>
    <property type="match status" value="1"/>
</dbReference>
<keyword evidence="1" id="KW-0547">Nucleotide-binding</keyword>